<sequence>MPSLNPPSSDQKSERDTQCQWSPTWQAANPYLDHLCTFVLFYYMDLRYCGTAAKLEERMGWNVDECPNIA</sequence>
<gene>
    <name evidence="1" type="ORF">VM1G_11880</name>
</gene>
<proteinExistence type="predicted"/>
<reference evidence="1" key="1">
    <citation type="submission" date="2014-12" db="EMBL/GenBank/DDBJ databases">
        <title>Genome Sequence of Valsa Canker Pathogens Uncovers a Specific Adaption of Colonization on Woody Bark.</title>
        <authorList>
            <person name="Yin Z."/>
            <person name="Liu H."/>
            <person name="Gao X."/>
            <person name="Li Z."/>
            <person name="Song N."/>
            <person name="Ke X."/>
            <person name="Dai Q."/>
            <person name="Wu Y."/>
            <person name="Sun Y."/>
            <person name="Xu J.-R."/>
            <person name="Kang Z.K."/>
            <person name="Wang L."/>
            <person name="Huang L."/>
        </authorList>
    </citation>
    <scope>NUCLEOTIDE SEQUENCE [LARGE SCALE GENOMIC DNA]</scope>
    <source>
        <strain evidence="1">03-8</strain>
    </source>
</reference>
<evidence type="ECO:0000313" key="2">
    <source>
        <dbReference type="Proteomes" id="UP000078559"/>
    </source>
</evidence>
<organism evidence="1 2">
    <name type="scientific">Cytospora mali</name>
    <name type="common">Apple Valsa canker fungus</name>
    <name type="synonym">Valsa mali</name>
    <dbReference type="NCBI Taxonomy" id="578113"/>
    <lineage>
        <taxon>Eukaryota</taxon>
        <taxon>Fungi</taxon>
        <taxon>Dikarya</taxon>
        <taxon>Ascomycota</taxon>
        <taxon>Pezizomycotina</taxon>
        <taxon>Sordariomycetes</taxon>
        <taxon>Sordariomycetidae</taxon>
        <taxon>Diaporthales</taxon>
        <taxon>Cytosporaceae</taxon>
        <taxon>Cytospora</taxon>
    </lineage>
</organism>
<keyword evidence="2" id="KW-1185">Reference proteome</keyword>
<name>A0A194WBL7_CYTMA</name>
<dbReference type="EMBL" id="CM003107">
    <property type="protein sequence ID" value="KUI73525.1"/>
    <property type="molecule type" value="Genomic_DNA"/>
</dbReference>
<accession>A0A194WBL7</accession>
<evidence type="ECO:0000313" key="1">
    <source>
        <dbReference type="EMBL" id="KUI73525.1"/>
    </source>
</evidence>
<protein>
    <submittedName>
        <fullName evidence="1">Uncharacterized protein</fullName>
    </submittedName>
</protein>
<dbReference type="Proteomes" id="UP000078559">
    <property type="component" value="Chromosome 10"/>
</dbReference>
<dbReference type="AlphaFoldDB" id="A0A194WBL7"/>